<dbReference type="PANTHER" id="PTHR36152">
    <property type="entry name" value="CYTOPLASMIC PROTEIN-RELATED"/>
    <property type="match status" value="1"/>
</dbReference>
<dbReference type="InterPro" id="IPR036624">
    <property type="entry name" value="Hcp1-lik_sf"/>
</dbReference>
<sequence>MPADLFLKLGNVKGESVDLKHAGEMELLGARWGMHVAVAANGGVLAPAGRAEVKALRVEKRVDRASPTLHAQTCVGQLYDTMVLTKRKSGLLPLEYLRITFKDVIVTDIDISLGGGDDGDLEVVTFAFTEFQEEYKPQNGDGTGGAAVTAGFNCIKCVKF</sequence>
<gene>
    <name evidence="1" type="ORF">NSP04_05645</name>
</gene>
<evidence type="ECO:0000313" key="2">
    <source>
        <dbReference type="Proteomes" id="UP001165267"/>
    </source>
</evidence>
<evidence type="ECO:0000313" key="1">
    <source>
        <dbReference type="EMBL" id="MCR2746123.1"/>
    </source>
</evidence>
<keyword evidence="2" id="KW-1185">Reference proteome</keyword>
<dbReference type="Pfam" id="PF05638">
    <property type="entry name" value="T6SS_HCP"/>
    <property type="match status" value="1"/>
</dbReference>
<dbReference type="InterPro" id="IPR008514">
    <property type="entry name" value="T6SS_Hcp"/>
</dbReference>
<dbReference type="RefSeq" id="WP_257511368.1">
    <property type="nucleotide sequence ID" value="NZ_JANKHG010000016.1"/>
</dbReference>
<reference evidence="1" key="1">
    <citation type="submission" date="2022-07" db="EMBL/GenBank/DDBJ databases">
        <authorList>
            <person name="Xamxidin M."/>
        </authorList>
    </citation>
    <scope>NUCLEOTIDE SEQUENCE</scope>
    <source>
        <strain evidence="1">YS8-69</strain>
    </source>
</reference>
<accession>A0ABT1XFS0</accession>
<dbReference type="SUPFAM" id="SSF141452">
    <property type="entry name" value="Hcp1-like"/>
    <property type="match status" value="1"/>
</dbReference>
<proteinExistence type="predicted"/>
<dbReference type="EMBL" id="JANKHG010000016">
    <property type="protein sequence ID" value="MCR2746123.1"/>
    <property type="molecule type" value="Genomic_DNA"/>
</dbReference>
<dbReference type="Proteomes" id="UP001165267">
    <property type="component" value="Unassembled WGS sequence"/>
</dbReference>
<dbReference type="PANTHER" id="PTHR36152:SF5">
    <property type="entry name" value="PROTEIN HCP1"/>
    <property type="match status" value="1"/>
</dbReference>
<dbReference type="InterPro" id="IPR053165">
    <property type="entry name" value="HSI-I_assembly_Hcp1"/>
</dbReference>
<protein>
    <submittedName>
        <fullName evidence="1">Type VI secretion system tube protein Hcp</fullName>
    </submittedName>
</protein>
<organism evidence="1 2">
    <name type="scientific">Limnobacter parvus</name>
    <dbReference type="NCBI Taxonomy" id="2939690"/>
    <lineage>
        <taxon>Bacteria</taxon>
        <taxon>Pseudomonadati</taxon>
        <taxon>Pseudomonadota</taxon>
        <taxon>Betaproteobacteria</taxon>
        <taxon>Burkholderiales</taxon>
        <taxon>Burkholderiaceae</taxon>
        <taxon>Limnobacter</taxon>
    </lineage>
</organism>
<name>A0ABT1XFS0_9BURK</name>
<dbReference type="Gene3D" id="2.30.110.20">
    <property type="entry name" value="Hcp1-like"/>
    <property type="match status" value="1"/>
</dbReference>
<comment type="caution">
    <text evidence="1">The sequence shown here is derived from an EMBL/GenBank/DDBJ whole genome shotgun (WGS) entry which is preliminary data.</text>
</comment>